<dbReference type="Pfam" id="PF10676">
    <property type="entry name" value="gerPA"/>
    <property type="match status" value="1"/>
</dbReference>
<accession>A0A1I2RST0</accession>
<dbReference type="EMBL" id="FOOK01000031">
    <property type="protein sequence ID" value="SFG40806.1"/>
    <property type="molecule type" value="Genomic_DNA"/>
</dbReference>
<organism evidence="1 2">
    <name type="scientific">Planifilum fulgidum</name>
    <dbReference type="NCBI Taxonomy" id="201973"/>
    <lineage>
        <taxon>Bacteria</taxon>
        <taxon>Bacillati</taxon>
        <taxon>Bacillota</taxon>
        <taxon>Bacilli</taxon>
        <taxon>Bacillales</taxon>
        <taxon>Thermoactinomycetaceae</taxon>
        <taxon>Planifilum</taxon>
    </lineage>
</organism>
<dbReference type="Proteomes" id="UP000198661">
    <property type="component" value="Unassembled WGS sequence"/>
</dbReference>
<reference evidence="1 2" key="1">
    <citation type="submission" date="2016-10" db="EMBL/GenBank/DDBJ databases">
        <authorList>
            <person name="de Groot N.N."/>
        </authorList>
    </citation>
    <scope>NUCLEOTIDE SEQUENCE [LARGE SCALE GENOMIC DNA]</scope>
    <source>
        <strain evidence="1 2">DSM 44945</strain>
    </source>
</reference>
<dbReference type="RefSeq" id="WP_092040494.1">
    <property type="nucleotide sequence ID" value="NZ_FOOK01000031.1"/>
</dbReference>
<dbReference type="OrthoDB" id="2899658at2"/>
<protein>
    <submittedName>
        <fullName evidence="1">Spore germination protein gerPA/gerPF</fullName>
    </submittedName>
</protein>
<name>A0A1I2RST0_9BACL</name>
<evidence type="ECO:0000313" key="2">
    <source>
        <dbReference type="Proteomes" id="UP000198661"/>
    </source>
</evidence>
<evidence type="ECO:0000313" key="1">
    <source>
        <dbReference type="EMBL" id="SFG40806.1"/>
    </source>
</evidence>
<dbReference type="InterPro" id="IPR019618">
    <property type="entry name" value="Spore_germination_GerPA"/>
</dbReference>
<dbReference type="AlphaFoldDB" id="A0A1I2RST0"/>
<sequence>MGTVNNIFNVKINNVTSTGSVNFGNTIHIGHEANSKAVGGAYQYGDLGRMLSASSNKSIDPDLIDQP</sequence>
<keyword evidence="2" id="KW-1185">Reference proteome</keyword>
<dbReference type="STRING" id="201973.SAMN04488025_13142"/>
<proteinExistence type="predicted"/>
<gene>
    <name evidence="1" type="ORF">SAMN04488025_13142</name>
</gene>